<feature type="binding site" evidence="17">
    <location>
        <position position="68"/>
    </location>
    <ligand>
        <name>Ca(2+)</name>
        <dbReference type="ChEBI" id="CHEBI:29108"/>
        <label>1</label>
    </ligand>
</feature>
<dbReference type="PROSITE" id="PS00435">
    <property type="entry name" value="PEROXIDASE_1"/>
    <property type="match status" value="1"/>
</dbReference>
<dbReference type="PANTHER" id="PTHR31388">
    <property type="entry name" value="PEROXIDASE 72-RELATED"/>
    <property type="match status" value="1"/>
</dbReference>
<dbReference type="GO" id="GO:0140825">
    <property type="term" value="F:lactoperoxidase activity"/>
    <property type="evidence" value="ECO:0007669"/>
    <property type="project" value="UniProtKB-EC"/>
</dbReference>
<evidence type="ECO:0000256" key="7">
    <source>
        <dbReference type="ARBA" id="ARBA00022617"/>
    </source>
</evidence>
<evidence type="ECO:0000256" key="5">
    <source>
        <dbReference type="ARBA" id="ARBA00012313"/>
    </source>
</evidence>
<feature type="disulfide bond" evidence="19">
    <location>
        <begin position="69"/>
        <end position="74"/>
    </location>
</feature>
<evidence type="ECO:0000256" key="18">
    <source>
        <dbReference type="PIRSR" id="PIRSR600823-4"/>
    </source>
</evidence>
<evidence type="ECO:0000256" key="4">
    <source>
        <dbReference type="ARBA" id="ARBA00006873"/>
    </source>
</evidence>
<evidence type="ECO:0000256" key="20">
    <source>
        <dbReference type="RuleBase" id="RU362060"/>
    </source>
</evidence>
<dbReference type="CDD" id="cd00693">
    <property type="entry name" value="secretory_peroxidase"/>
    <property type="match status" value="1"/>
</dbReference>
<comment type="similarity">
    <text evidence="4">Belongs to the peroxidase family. Ascorbate peroxidase subfamily.</text>
</comment>
<evidence type="ECO:0000256" key="11">
    <source>
        <dbReference type="ARBA" id="ARBA00023002"/>
    </source>
</evidence>
<keyword evidence="12 17" id="KW-0408">Iron</keyword>
<keyword evidence="9 20" id="KW-0732">Signal</keyword>
<name>A0AA86SK10_9FABA</name>
<evidence type="ECO:0000256" key="2">
    <source>
        <dbReference type="ARBA" id="ARBA00002322"/>
    </source>
</evidence>
<dbReference type="Proteomes" id="UP001189624">
    <property type="component" value="Chromosome 3"/>
</dbReference>
<dbReference type="InterPro" id="IPR000823">
    <property type="entry name" value="Peroxidase_pln"/>
</dbReference>
<evidence type="ECO:0000256" key="10">
    <source>
        <dbReference type="ARBA" id="ARBA00022837"/>
    </source>
</evidence>
<dbReference type="PRINTS" id="PR00461">
    <property type="entry name" value="PLPEROXIDASE"/>
</dbReference>
<evidence type="ECO:0000256" key="17">
    <source>
        <dbReference type="PIRSR" id="PIRSR600823-3"/>
    </source>
</evidence>
<keyword evidence="13 19" id="KW-1015">Disulfide bond</keyword>
<evidence type="ECO:0000256" key="6">
    <source>
        <dbReference type="ARBA" id="ARBA00022559"/>
    </source>
</evidence>
<dbReference type="Pfam" id="PF00141">
    <property type="entry name" value="peroxidase"/>
    <property type="match status" value="1"/>
</dbReference>
<feature type="binding site" evidence="17">
    <location>
        <position position="241"/>
    </location>
    <ligand>
        <name>Ca(2+)</name>
        <dbReference type="ChEBI" id="CHEBI:29108"/>
        <label>2</label>
    </ligand>
</feature>
<comment type="function">
    <text evidence="2">Removal of H(2)O(2), oxidation of toxic reductants, biosynthesis and degradation of lignin, suberization, auxin catabolism, response to environmental stresses such as wounding, pathogen attack and oxidative stress. These functions might be dependent on each isozyme/isoform in each plant tissue.</text>
</comment>
<feature type="binding site" evidence="17">
    <location>
        <position position="77"/>
    </location>
    <ligand>
        <name>Ca(2+)</name>
        <dbReference type="ChEBI" id="CHEBI:29108"/>
        <label>1</label>
    </ligand>
</feature>
<dbReference type="AlphaFoldDB" id="A0AA86SK10"/>
<dbReference type="Gramene" id="rna-AYBTSS11_LOCUS10740">
    <property type="protein sequence ID" value="CAJ1942249.1"/>
    <property type="gene ID" value="gene-AYBTSS11_LOCUS10740"/>
</dbReference>
<dbReference type="InterPro" id="IPR010255">
    <property type="entry name" value="Haem_peroxidase_sf"/>
</dbReference>
<feature type="binding site" description="axial binding residue" evidence="17">
    <location>
        <position position="195"/>
    </location>
    <ligand>
        <name>heme b</name>
        <dbReference type="ChEBI" id="CHEBI:60344"/>
    </ligand>
    <ligandPart>
        <name>Fe</name>
        <dbReference type="ChEBI" id="CHEBI:18248"/>
    </ligandPart>
</feature>
<evidence type="ECO:0000313" key="23">
    <source>
        <dbReference type="Proteomes" id="UP001189624"/>
    </source>
</evidence>
<feature type="disulfide bond" evidence="19">
    <location>
        <begin position="36"/>
        <end position="116"/>
    </location>
</feature>
<feature type="binding site" evidence="16">
    <location>
        <position position="165"/>
    </location>
    <ligand>
        <name>substrate</name>
    </ligand>
</feature>
<evidence type="ECO:0000256" key="13">
    <source>
        <dbReference type="ARBA" id="ARBA00023157"/>
    </source>
</evidence>
<feature type="binding site" evidence="17">
    <location>
        <position position="71"/>
    </location>
    <ligand>
        <name>Ca(2+)</name>
        <dbReference type="ChEBI" id="CHEBI:29108"/>
        <label>1</label>
    </ligand>
</feature>
<proteinExistence type="inferred from homology"/>
<feature type="binding site" evidence="17">
    <location>
        <position position="248"/>
    </location>
    <ligand>
        <name>Ca(2+)</name>
        <dbReference type="ChEBI" id="CHEBI:29108"/>
        <label>2</label>
    </ligand>
</feature>
<feature type="binding site" evidence="17">
    <location>
        <position position="196"/>
    </location>
    <ligand>
        <name>Ca(2+)</name>
        <dbReference type="ChEBI" id="CHEBI:29108"/>
        <label>2</label>
    </ligand>
</feature>
<keyword evidence="20" id="KW-0964">Secreted</keyword>
<keyword evidence="7 20" id="KW-0349">Heme</keyword>
<feature type="domain" description="Plant heme peroxidase family profile" evidence="21">
    <location>
        <begin position="26"/>
        <end position="320"/>
    </location>
</feature>
<feature type="disulfide bond" evidence="19">
    <location>
        <begin position="123"/>
        <end position="316"/>
    </location>
</feature>
<dbReference type="FunFam" id="1.10.420.10:FF:000006">
    <property type="entry name" value="Peroxidase"/>
    <property type="match status" value="1"/>
</dbReference>
<comment type="catalytic activity">
    <reaction evidence="1 20">
        <text>2 a phenolic donor + H2O2 = 2 a phenolic radical donor + 2 H2O</text>
        <dbReference type="Rhea" id="RHEA:56136"/>
        <dbReference type="ChEBI" id="CHEBI:15377"/>
        <dbReference type="ChEBI" id="CHEBI:16240"/>
        <dbReference type="ChEBI" id="CHEBI:139520"/>
        <dbReference type="ChEBI" id="CHEBI:139521"/>
        <dbReference type="EC" id="1.11.1.7"/>
    </reaction>
</comment>
<comment type="cofactor">
    <cofactor evidence="17 20">
        <name>Ca(2+)</name>
        <dbReference type="ChEBI" id="CHEBI:29108"/>
    </cofactor>
    <text evidence="17 20">Binds 2 calcium ions per subunit.</text>
</comment>
<comment type="similarity">
    <text evidence="20">Belongs to the peroxidase family. Classical plant (class III) peroxidase subfamily.</text>
</comment>
<dbReference type="InterPro" id="IPR033905">
    <property type="entry name" value="Secretory_peroxidase"/>
</dbReference>
<dbReference type="GO" id="GO:0020037">
    <property type="term" value="F:heme binding"/>
    <property type="evidence" value="ECO:0007669"/>
    <property type="project" value="UniProtKB-UniRule"/>
</dbReference>
<dbReference type="Gene3D" id="1.10.520.10">
    <property type="match status" value="1"/>
</dbReference>
<dbReference type="GO" id="GO:0042744">
    <property type="term" value="P:hydrogen peroxide catabolic process"/>
    <property type="evidence" value="ECO:0007669"/>
    <property type="project" value="UniProtKB-KW"/>
</dbReference>
<accession>A0AA86SK10</accession>
<evidence type="ECO:0000313" key="22">
    <source>
        <dbReference type="EMBL" id="CAJ1942249.1"/>
    </source>
</evidence>
<dbReference type="PANTHER" id="PTHR31388:SF126">
    <property type="entry name" value="PEROXIDASE"/>
    <property type="match status" value="1"/>
</dbReference>
<feature type="disulfide bond" evidence="19">
    <location>
        <begin position="202"/>
        <end position="227"/>
    </location>
</feature>
<evidence type="ECO:0000256" key="12">
    <source>
        <dbReference type="ARBA" id="ARBA00023004"/>
    </source>
</evidence>
<evidence type="ECO:0000256" key="1">
    <source>
        <dbReference type="ARBA" id="ARBA00000189"/>
    </source>
</evidence>
<dbReference type="EC" id="1.11.1.7" evidence="5 20"/>
<evidence type="ECO:0000256" key="8">
    <source>
        <dbReference type="ARBA" id="ARBA00022723"/>
    </source>
</evidence>
<keyword evidence="20" id="KW-0376">Hydrogen peroxide</keyword>
<dbReference type="Gene3D" id="1.10.420.10">
    <property type="entry name" value="Peroxidase, domain 2"/>
    <property type="match status" value="1"/>
</dbReference>
<dbReference type="InterPro" id="IPR002016">
    <property type="entry name" value="Haem_peroxidase"/>
</dbReference>
<evidence type="ECO:0000256" key="16">
    <source>
        <dbReference type="PIRSR" id="PIRSR600823-2"/>
    </source>
</evidence>
<keyword evidence="10 17" id="KW-0106">Calcium</keyword>
<dbReference type="GO" id="GO:0005576">
    <property type="term" value="C:extracellular region"/>
    <property type="evidence" value="ECO:0007669"/>
    <property type="project" value="UniProtKB-SubCell"/>
</dbReference>
<dbReference type="FunFam" id="1.10.520.10:FF:000009">
    <property type="entry name" value="Peroxidase"/>
    <property type="match status" value="1"/>
</dbReference>
<feature type="site" description="Transition state stabilizer" evidence="18">
    <location>
        <position position="63"/>
    </location>
</feature>
<feature type="binding site" evidence="17">
    <location>
        <position position="89"/>
    </location>
    <ligand>
        <name>Ca(2+)</name>
        <dbReference type="ChEBI" id="CHEBI:29108"/>
        <label>1</label>
    </ligand>
</feature>
<comment type="subcellular location">
    <subcellularLocation>
        <location evidence="3 20">Secreted</location>
    </subcellularLocation>
</comment>
<organism evidence="22 23">
    <name type="scientific">Sphenostylis stenocarpa</name>
    <dbReference type="NCBI Taxonomy" id="92480"/>
    <lineage>
        <taxon>Eukaryota</taxon>
        <taxon>Viridiplantae</taxon>
        <taxon>Streptophyta</taxon>
        <taxon>Embryophyta</taxon>
        <taxon>Tracheophyta</taxon>
        <taxon>Spermatophyta</taxon>
        <taxon>Magnoliopsida</taxon>
        <taxon>eudicotyledons</taxon>
        <taxon>Gunneridae</taxon>
        <taxon>Pentapetalae</taxon>
        <taxon>rosids</taxon>
        <taxon>fabids</taxon>
        <taxon>Fabales</taxon>
        <taxon>Fabaceae</taxon>
        <taxon>Papilionoideae</taxon>
        <taxon>50 kb inversion clade</taxon>
        <taxon>NPAAA clade</taxon>
        <taxon>indigoferoid/millettioid clade</taxon>
        <taxon>Phaseoleae</taxon>
        <taxon>Sphenostylis</taxon>
    </lineage>
</organism>
<feature type="binding site" evidence="17">
    <location>
        <position position="75"/>
    </location>
    <ligand>
        <name>Ca(2+)</name>
        <dbReference type="ChEBI" id="CHEBI:29108"/>
        <label>1</label>
    </ligand>
</feature>
<dbReference type="PROSITE" id="PS50873">
    <property type="entry name" value="PEROXIDASE_4"/>
    <property type="match status" value="1"/>
</dbReference>
<sequence>MALRGYFFVLLHAFVFAALATSAFSQLSSHYYDYSCPKALSTIKRVVEAAVQKERRMGASLTRLHFHDCFVNGCDGSVLLDSTSSIDSEKNANANFQSARGFEVVDEIKKAVDEACGKPVVSCADILAVAARDSVVALGGPTWKVKLGRRDSTTASREAADANIPAPFFSLSELITNFKNHGLDEKDLVVLSGGHTMGYARCATFRDRIYNDSNIDPNFAKNLKYICPKIGGGDSNLSPLDPTAAQFDNNYYSNLVQKRGLLHSDQELFNGGSTDELVKQFSYDTEDFYQDFANSMIKMGNIQPLTGNQGEIRVNCRKVN</sequence>
<evidence type="ECO:0000256" key="3">
    <source>
        <dbReference type="ARBA" id="ARBA00004613"/>
    </source>
</evidence>
<dbReference type="EMBL" id="OY731400">
    <property type="protein sequence ID" value="CAJ1942249.1"/>
    <property type="molecule type" value="Genomic_DNA"/>
</dbReference>
<feature type="active site" description="Proton acceptor" evidence="15">
    <location>
        <position position="67"/>
    </location>
</feature>
<dbReference type="PRINTS" id="PR00458">
    <property type="entry name" value="PEROXIDASE"/>
</dbReference>
<comment type="cofactor">
    <cofactor evidence="17 20">
        <name>heme b</name>
        <dbReference type="ChEBI" id="CHEBI:60344"/>
    </cofactor>
    <text evidence="17 20">Binds 1 heme b (iron(II)-protoporphyrin IX) group per subunit.</text>
</comment>
<evidence type="ECO:0000256" key="14">
    <source>
        <dbReference type="ARBA" id="ARBA00023180"/>
    </source>
</evidence>
<dbReference type="GO" id="GO:0046872">
    <property type="term" value="F:metal ion binding"/>
    <property type="evidence" value="ECO:0007669"/>
    <property type="project" value="UniProtKB-UniRule"/>
</dbReference>
<evidence type="ECO:0000256" key="9">
    <source>
        <dbReference type="ARBA" id="ARBA00022729"/>
    </source>
</evidence>
<evidence type="ECO:0000256" key="15">
    <source>
        <dbReference type="PIRSR" id="PIRSR600823-1"/>
    </source>
</evidence>
<keyword evidence="8 17" id="KW-0479">Metal-binding</keyword>
<dbReference type="GO" id="GO:0006979">
    <property type="term" value="P:response to oxidative stress"/>
    <property type="evidence" value="ECO:0007669"/>
    <property type="project" value="UniProtKB-UniRule"/>
</dbReference>
<keyword evidence="14" id="KW-0325">Glycoprotein</keyword>
<gene>
    <name evidence="22" type="ORF">AYBTSS11_LOCUS10740</name>
</gene>
<feature type="chain" id="PRO_5041514775" description="Peroxidase" evidence="20">
    <location>
        <begin position="26"/>
        <end position="320"/>
    </location>
</feature>
<feature type="binding site" evidence="17">
    <location>
        <position position="73"/>
    </location>
    <ligand>
        <name>Ca(2+)</name>
        <dbReference type="ChEBI" id="CHEBI:29108"/>
        <label>1</label>
    </ligand>
</feature>
<evidence type="ECO:0000256" key="19">
    <source>
        <dbReference type="PIRSR" id="PIRSR600823-5"/>
    </source>
</evidence>
<reference evidence="22" key="1">
    <citation type="submission" date="2023-10" db="EMBL/GenBank/DDBJ databases">
        <authorList>
            <person name="Domelevo Entfellner J.-B."/>
        </authorList>
    </citation>
    <scope>NUCLEOTIDE SEQUENCE</scope>
</reference>
<protein>
    <recommendedName>
        <fullName evidence="5 20">Peroxidase</fullName>
        <ecNumber evidence="5 20">1.11.1.7</ecNumber>
    </recommendedName>
</protein>
<feature type="signal peptide" evidence="20">
    <location>
        <begin position="1"/>
        <end position="25"/>
    </location>
</feature>
<keyword evidence="11 20" id="KW-0560">Oxidoreductase</keyword>
<keyword evidence="6 20" id="KW-0575">Peroxidase</keyword>
<keyword evidence="23" id="KW-1185">Reference proteome</keyword>
<evidence type="ECO:0000259" key="21">
    <source>
        <dbReference type="PROSITE" id="PS50873"/>
    </source>
</evidence>
<dbReference type="SUPFAM" id="SSF48113">
    <property type="entry name" value="Heme-dependent peroxidases"/>
    <property type="match status" value="1"/>
</dbReference>
<dbReference type="InterPro" id="IPR019793">
    <property type="entry name" value="Peroxidases_heam-ligand_BS"/>
</dbReference>